<dbReference type="InterPro" id="IPR016181">
    <property type="entry name" value="Acyl_CoA_acyltransferase"/>
</dbReference>
<evidence type="ECO:0000313" key="5">
    <source>
        <dbReference type="Proteomes" id="UP000260664"/>
    </source>
</evidence>
<dbReference type="SUPFAM" id="SSF55729">
    <property type="entry name" value="Acyl-CoA N-acyltransferases (Nat)"/>
    <property type="match status" value="1"/>
</dbReference>
<dbReference type="Pfam" id="PF00583">
    <property type="entry name" value="Acetyltransf_1"/>
    <property type="match status" value="1"/>
</dbReference>
<dbReference type="Proteomes" id="UP000260664">
    <property type="component" value="Unassembled WGS sequence"/>
</dbReference>
<evidence type="ECO:0000256" key="2">
    <source>
        <dbReference type="ARBA" id="ARBA00023315"/>
    </source>
</evidence>
<keyword evidence="1 4" id="KW-0808">Transferase</keyword>
<dbReference type="PROSITE" id="PS51186">
    <property type="entry name" value="GNAT"/>
    <property type="match status" value="1"/>
</dbReference>
<dbReference type="EMBL" id="QSOI01000023">
    <property type="protein sequence ID" value="RGI81273.1"/>
    <property type="molecule type" value="Genomic_DNA"/>
</dbReference>
<evidence type="ECO:0000256" key="1">
    <source>
        <dbReference type="ARBA" id="ARBA00022679"/>
    </source>
</evidence>
<protein>
    <submittedName>
        <fullName evidence="4">Ribosomal-protein-alanine N-acetyltransferase</fullName>
    </submittedName>
</protein>
<accession>A0A3E4EXA6</accession>
<dbReference type="CDD" id="cd04301">
    <property type="entry name" value="NAT_SF"/>
    <property type="match status" value="1"/>
</dbReference>
<evidence type="ECO:0000313" key="4">
    <source>
        <dbReference type="EMBL" id="RGI81273.1"/>
    </source>
</evidence>
<comment type="caution">
    <text evidence="4">The sequence shown here is derived from an EMBL/GenBank/DDBJ whole genome shotgun (WGS) entry which is preliminary data.</text>
</comment>
<keyword evidence="2" id="KW-0012">Acyltransferase</keyword>
<evidence type="ECO:0000259" key="3">
    <source>
        <dbReference type="PROSITE" id="PS51186"/>
    </source>
</evidence>
<dbReference type="AlphaFoldDB" id="A0A3E4EXA6"/>
<name>A0A3E4EXA6_9FIRM</name>
<proteinExistence type="predicted"/>
<sequence length="202" mass="22350">MEIIEIKKDQQQYISEIAALESDIFPDPWSEKSIRDTLENPQARIWAIISRQAPPCSCASTAPEHASETAASCASTAPEHASETAASCASTAPEHAGKPQLLGYVIFYYVLDEGEIARIATSPQHRRQGVAVRLLEKMRAFSYEQNITRWLLDVRISNETAIHFYKAAGFAKDGVRKNFYANPPEDAILMSCEVETSGSDRA</sequence>
<feature type="domain" description="N-acetyltransferase" evidence="3">
    <location>
        <begin position="4"/>
        <end position="195"/>
    </location>
</feature>
<reference evidence="4 5" key="1">
    <citation type="submission" date="2018-08" db="EMBL/GenBank/DDBJ databases">
        <title>A genome reference for cultivated species of the human gut microbiota.</title>
        <authorList>
            <person name="Zou Y."/>
            <person name="Xue W."/>
            <person name="Luo G."/>
        </authorList>
    </citation>
    <scope>NUCLEOTIDE SEQUENCE [LARGE SCALE GENOMIC DNA]</scope>
    <source>
        <strain evidence="4 5">TM09-19AC</strain>
    </source>
</reference>
<dbReference type="NCBIfam" id="TIGR01575">
    <property type="entry name" value="rimI"/>
    <property type="match status" value="1"/>
</dbReference>
<dbReference type="PANTHER" id="PTHR42919">
    <property type="entry name" value="N-ALPHA-ACETYLTRANSFERASE"/>
    <property type="match status" value="1"/>
</dbReference>
<gene>
    <name evidence="4" type="primary">rimI</name>
    <name evidence="4" type="ORF">DXD84_13420</name>
</gene>
<dbReference type="InterPro" id="IPR006464">
    <property type="entry name" value="AcTrfase_RimI/Ard1"/>
</dbReference>
<dbReference type="InterPro" id="IPR051556">
    <property type="entry name" value="N-term/lysine_N-AcTrnsfr"/>
</dbReference>
<dbReference type="PANTHER" id="PTHR42919:SF8">
    <property type="entry name" value="N-ALPHA-ACETYLTRANSFERASE 50"/>
    <property type="match status" value="1"/>
</dbReference>
<dbReference type="Gene3D" id="3.40.630.30">
    <property type="match status" value="1"/>
</dbReference>
<dbReference type="RefSeq" id="WP_117495776.1">
    <property type="nucleotide sequence ID" value="NZ_QSOI01000023.1"/>
</dbReference>
<dbReference type="InterPro" id="IPR000182">
    <property type="entry name" value="GNAT_dom"/>
</dbReference>
<organism evidence="4 5">
    <name type="scientific">Dorea formicigenerans</name>
    <dbReference type="NCBI Taxonomy" id="39486"/>
    <lineage>
        <taxon>Bacteria</taxon>
        <taxon>Bacillati</taxon>
        <taxon>Bacillota</taxon>
        <taxon>Clostridia</taxon>
        <taxon>Lachnospirales</taxon>
        <taxon>Lachnospiraceae</taxon>
        <taxon>Dorea</taxon>
    </lineage>
</organism>
<dbReference type="GO" id="GO:0008080">
    <property type="term" value="F:N-acetyltransferase activity"/>
    <property type="evidence" value="ECO:0007669"/>
    <property type="project" value="InterPro"/>
</dbReference>